<dbReference type="Gene3D" id="3.40.50.300">
    <property type="entry name" value="P-loop containing nucleotide triphosphate hydrolases"/>
    <property type="match status" value="2"/>
</dbReference>
<comment type="similarity">
    <text evidence="10 13">In the N-terminal section; belongs to the UvrB family.</text>
</comment>
<dbReference type="Pfam" id="PF03461">
    <property type="entry name" value="TRCF"/>
    <property type="match status" value="1"/>
</dbReference>
<dbReference type="FunFam" id="3.40.50.300:FF:000546">
    <property type="entry name" value="Transcription-repair-coupling factor"/>
    <property type="match status" value="1"/>
</dbReference>
<keyword evidence="8 13" id="KW-0238">DNA-binding</keyword>
<dbReference type="InterPro" id="IPR037235">
    <property type="entry name" value="TRCF-like_C_D7"/>
</dbReference>
<dbReference type="GO" id="GO:0003678">
    <property type="term" value="F:DNA helicase activity"/>
    <property type="evidence" value="ECO:0007669"/>
    <property type="project" value="TreeGrafter"/>
</dbReference>
<dbReference type="Gene3D" id="3.90.1150.50">
    <property type="entry name" value="Transcription-repair-coupling factor, D7 domain"/>
    <property type="match status" value="1"/>
</dbReference>
<evidence type="ECO:0000256" key="6">
    <source>
        <dbReference type="ARBA" id="ARBA00022806"/>
    </source>
</evidence>
<dbReference type="Pfam" id="PF17757">
    <property type="entry name" value="UvrB_inter"/>
    <property type="match status" value="1"/>
</dbReference>
<dbReference type="InterPro" id="IPR004576">
    <property type="entry name" value="Mfd"/>
</dbReference>
<dbReference type="NCBIfam" id="TIGR00580">
    <property type="entry name" value="mfd"/>
    <property type="match status" value="1"/>
</dbReference>
<evidence type="ECO:0000256" key="2">
    <source>
        <dbReference type="ARBA" id="ARBA00022490"/>
    </source>
</evidence>
<dbReference type="InterPro" id="IPR047112">
    <property type="entry name" value="RecG/Mfd"/>
</dbReference>
<dbReference type="Pfam" id="PF02559">
    <property type="entry name" value="CarD_TRCF_RID"/>
    <property type="match status" value="1"/>
</dbReference>
<protein>
    <recommendedName>
        <fullName evidence="12 13">Transcription-repair-coupling factor</fullName>
        <shortName evidence="13">TRCF</shortName>
        <ecNumber evidence="13">3.6.4.-</ecNumber>
    </recommendedName>
</protein>
<evidence type="ECO:0000256" key="1">
    <source>
        <dbReference type="ARBA" id="ARBA00004496"/>
    </source>
</evidence>
<dbReference type="InterPro" id="IPR036101">
    <property type="entry name" value="CarD-like/TRCF_RID_sf"/>
</dbReference>
<accession>A0A0P6X2K7</accession>
<evidence type="ECO:0000256" key="10">
    <source>
        <dbReference type="ARBA" id="ARBA00061104"/>
    </source>
</evidence>
<reference evidence="16 17" key="1">
    <citation type="submission" date="2015-07" db="EMBL/GenBank/DDBJ databases">
        <title>Draft genome of Bellilinea caldifistulae DSM 17877.</title>
        <authorList>
            <person name="Hemp J."/>
            <person name="Ward L.M."/>
            <person name="Pace L.A."/>
            <person name="Fischer W.W."/>
        </authorList>
    </citation>
    <scope>NUCLEOTIDE SEQUENCE [LARGE SCALE GENOMIC DNA]</scope>
    <source>
        <strain evidence="16 17">GOMI-1</strain>
    </source>
</reference>
<dbReference type="PANTHER" id="PTHR47964:SF1">
    <property type="entry name" value="ATP-DEPENDENT DNA HELICASE HOMOLOG RECG, CHLOROPLASTIC"/>
    <property type="match status" value="1"/>
</dbReference>
<keyword evidence="7 13" id="KW-0067">ATP-binding</keyword>
<keyword evidence="17" id="KW-1185">Reference proteome</keyword>
<feature type="domain" description="Helicase C-terminal" evidence="15">
    <location>
        <begin position="776"/>
        <end position="930"/>
    </location>
</feature>
<dbReference type="SUPFAM" id="SSF141259">
    <property type="entry name" value="CarD-like"/>
    <property type="match status" value="1"/>
</dbReference>
<organism evidence="16 17">
    <name type="scientific">Bellilinea caldifistulae</name>
    <dbReference type="NCBI Taxonomy" id="360411"/>
    <lineage>
        <taxon>Bacteria</taxon>
        <taxon>Bacillati</taxon>
        <taxon>Chloroflexota</taxon>
        <taxon>Anaerolineae</taxon>
        <taxon>Anaerolineales</taxon>
        <taxon>Anaerolineaceae</taxon>
        <taxon>Bellilinea</taxon>
    </lineage>
</organism>
<evidence type="ECO:0000256" key="13">
    <source>
        <dbReference type="HAMAP-Rule" id="MF_00969"/>
    </source>
</evidence>
<evidence type="ECO:0000259" key="14">
    <source>
        <dbReference type="PROSITE" id="PS51192"/>
    </source>
</evidence>
<evidence type="ECO:0000313" key="16">
    <source>
        <dbReference type="EMBL" id="KPL73625.1"/>
    </source>
</evidence>
<dbReference type="Pfam" id="PF00271">
    <property type="entry name" value="Helicase_C"/>
    <property type="match status" value="1"/>
</dbReference>
<comment type="caution">
    <text evidence="16">The sequence shown here is derived from an EMBL/GenBank/DDBJ whole genome shotgun (WGS) entry which is preliminary data.</text>
</comment>
<evidence type="ECO:0000256" key="8">
    <source>
        <dbReference type="ARBA" id="ARBA00023125"/>
    </source>
</evidence>
<dbReference type="PROSITE" id="PS51192">
    <property type="entry name" value="HELICASE_ATP_BIND_1"/>
    <property type="match status" value="1"/>
</dbReference>
<dbReference type="InterPro" id="IPR011545">
    <property type="entry name" value="DEAD/DEAH_box_helicase_dom"/>
</dbReference>
<dbReference type="SMART" id="SM00982">
    <property type="entry name" value="TRCF"/>
    <property type="match status" value="1"/>
</dbReference>
<evidence type="ECO:0000256" key="7">
    <source>
        <dbReference type="ARBA" id="ARBA00022840"/>
    </source>
</evidence>
<dbReference type="InterPro" id="IPR001650">
    <property type="entry name" value="Helicase_C-like"/>
</dbReference>
<dbReference type="GO" id="GO:0006355">
    <property type="term" value="P:regulation of DNA-templated transcription"/>
    <property type="evidence" value="ECO:0007669"/>
    <property type="project" value="UniProtKB-UniRule"/>
</dbReference>
<dbReference type="AlphaFoldDB" id="A0A0P6X2K7"/>
<gene>
    <name evidence="13" type="primary">mfd</name>
    <name evidence="16" type="ORF">AC812_14685</name>
</gene>
<dbReference type="GO" id="GO:0005737">
    <property type="term" value="C:cytoplasm"/>
    <property type="evidence" value="ECO:0007669"/>
    <property type="project" value="UniProtKB-SubCell"/>
</dbReference>
<dbReference type="Pfam" id="PF00270">
    <property type="entry name" value="DEAD"/>
    <property type="match status" value="1"/>
</dbReference>
<dbReference type="GO" id="GO:0016787">
    <property type="term" value="F:hydrolase activity"/>
    <property type="evidence" value="ECO:0007669"/>
    <property type="project" value="UniProtKB-KW"/>
</dbReference>
<dbReference type="SUPFAM" id="SSF143517">
    <property type="entry name" value="TRCF domain-like"/>
    <property type="match status" value="1"/>
</dbReference>
<dbReference type="GO" id="GO:0005524">
    <property type="term" value="F:ATP binding"/>
    <property type="evidence" value="ECO:0007669"/>
    <property type="project" value="UniProtKB-UniRule"/>
</dbReference>
<dbReference type="STRING" id="360411.AC812_14685"/>
<keyword evidence="5 13" id="KW-0378">Hydrolase</keyword>
<dbReference type="Proteomes" id="UP000050514">
    <property type="component" value="Unassembled WGS sequence"/>
</dbReference>
<evidence type="ECO:0000259" key="15">
    <source>
        <dbReference type="PROSITE" id="PS51194"/>
    </source>
</evidence>
<keyword evidence="2 13" id="KW-0963">Cytoplasm</keyword>
<evidence type="ECO:0000313" key="17">
    <source>
        <dbReference type="Proteomes" id="UP000050514"/>
    </source>
</evidence>
<proteinExistence type="inferred from homology"/>
<dbReference type="GO" id="GO:0000716">
    <property type="term" value="P:transcription-coupled nucleotide-excision repair, DNA damage recognition"/>
    <property type="evidence" value="ECO:0007669"/>
    <property type="project" value="UniProtKB-UniRule"/>
</dbReference>
<dbReference type="EMBL" id="LGHJ01000020">
    <property type="protein sequence ID" value="KPL73625.1"/>
    <property type="molecule type" value="Genomic_DNA"/>
</dbReference>
<dbReference type="PROSITE" id="PS51194">
    <property type="entry name" value="HELICASE_CTER"/>
    <property type="match status" value="1"/>
</dbReference>
<name>A0A0P6X2K7_9CHLR</name>
<keyword evidence="3 13" id="KW-0547">Nucleotide-binding</keyword>
<dbReference type="InterPro" id="IPR003711">
    <property type="entry name" value="CarD-like/TRCF_RID"/>
</dbReference>
<dbReference type="InterPro" id="IPR041471">
    <property type="entry name" value="UvrB_inter"/>
</dbReference>
<dbReference type="CDD" id="cd17991">
    <property type="entry name" value="DEXHc_TRCF"/>
    <property type="match status" value="1"/>
</dbReference>
<dbReference type="PATRIC" id="fig|360411.5.peg.754"/>
<evidence type="ECO:0000256" key="11">
    <source>
        <dbReference type="ARBA" id="ARBA00061399"/>
    </source>
</evidence>
<dbReference type="SUPFAM" id="SSF52540">
    <property type="entry name" value="P-loop containing nucleoside triphosphate hydrolases"/>
    <property type="match status" value="3"/>
</dbReference>
<dbReference type="Gene3D" id="2.40.10.170">
    <property type="match status" value="1"/>
</dbReference>
<dbReference type="SMART" id="SM00487">
    <property type="entry name" value="DEXDc"/>
    <property type="match status" value="1"/>
</dbReference>
<dbReference type="GO" id="GO:0003684">
    <property type="term" value="F:damaged DNA binding"/>
    <property type="evidence" value="ECO:0007669"/>
    <property type="project" value="InterPro"/>
</dbReference>
<dbReference type="EC" id="3.6.4.-" evidence="13"/>
<dbReference type="OrthoDB" id="9804325at2"/>
<evidence type="ECO:0000256" key="9">
    <source>
        <dbReference type="ARBA" id="ARBA00023204"/>
    </source>
</evidence>
<sequence length="1141" mass="129092">MNELEAIRSLKAYQNLLESLQNGQTLPGLGLMRAARLPLLAALWEDLKVPILWITDRTDRALAMLDELSFWMDRNALQIYPEPNPLFYEQAAWGTVTRRDRLNSLTSLAIYHFLGSPRPSQPPVVIAPLRAVMTRTLPRRDFLKSSKVLKLGQSVSPEVLQRQWMEVGYQPADTVVEPGQFAQRGGILDIWVPAENLPVRMEFFGNELDTLRRFDPATQRTVEKIERLLITPAREVLPGYAGHLNLPAEQTLDEFYLPLVHPSPASILDYLPAQSLVVVDDVLFLGSVANEIEEQAVKLRRESIQEGVLPENFPIPYLTWGEIVDELNSLRWLDMGQSSGEEPLPLAESFQPGPRYGGRLKPFFEYLKNLCNLKQPVVVVSRQVSRLKALWREQGCEPGQPEFKEGSLSEGWTLILSPEKRFHLLTDSEIFGWERPQPRTRARPIAEAPEASYADFKPGSWVVHVDYGIGKFIGLVQRVLDGVEREFLCVEYADGDQLFVPVHQADRLSRYIGPSGEAPSPTRLGSNEWQNTRQRVREAVLEVAQDLLDLYSRRQVAQGFAFSPDTPWQQDLEASFPYVETEDQLKAIAEVKRDMERPRPMDRLLCGDVGYGKTEVALRAAFKAVMDGKQVAMLVPTTVLAQQHYETFRQRLAAFPVEVEMLSRFRSPREQDEIILRTALGEVDILIGTHRLLQPDVTFKDLGLLIIDEEQRFGVTHKEHFKKFRTEVDVLTLTATPIPRTLYMALTGVRDISVINTPPAERLPIITHIGPYSPRLVRQAIVRELERGGQVFFVHNRVQTIRAMERHLHNLVPEARIGVAHGQMNEGELAQVMHDFTRGKIDVLLCTSIIESGLDIPNANTLIVDRGDTFGLAQLYQLRGRVGRGAQRAYAYFFRHRRKPPTPEGQERLEVIAENTQLGAGYSIAMRDLEMRGAGELLGTRQHGYIASVGFHLYTRLLAQAVRQLKQVSGLETAELPVDEMRELSMAVAVELPLASGIPSSYVPDQQIRLNLYRRIADVKDLAELDALSLEFEDRFGALPEMVRNLFYQMKVKLMAQEAGLVSVAVENDQIVFRFPPLPENVEARNLPPIGTIARAGKNAYRLPFNRGDPHWQETVLETIAAIQSVLRESRIEPTGVKENI</sequence>
<comment type="similarity">
    <text evidence="11 13">In the C-terminal section; belongs to the helicase family. RecG subfamily.</text>
</comment>
<dbReference type="PANTHER" id="PTHR47964">
    <property type="entry name" value="ATP-DEPENDENT DNA HELICASE HOMOLOG RECG, CHLOROPLASTIC"/>
    <property type="match status" value="1"/>
</dbReference>
<dbReference type="HAMAP" id="MF_00969">
    <property type="entry name" value="TRCF"/>
    <property type="match status" value="1"/>
</dbReference>
<dbReference type="RefSeq" id="WP_061915037.1">
    <property type="nucleotide sequence ID" value="NZ_DF967971.1"/>
</dbReference>
<comment type="function">
    <text evidence="13">Couples transcription and DNA repair by recognizing RNA polymerase (RNAP) stalled at DNA lesions. Mediates ATP-dependent release of RNAP and its truncated transcript from the DNA, and recruitment of nucleotide excision repair machinery to the damaged site.</text>
</comment>
<evidence type="ECO:0000256" key="12">
    <source>
        <dbReference type="ARBA" id="ARBA00070128"/>
    </source>
</evidence>
<keyword evidence="4 13" id="KW-0227">DNA damage</keyword>
<feature type="domain" description="Helicase ATP-binding" evidence="14">
    <location>
        <begin position="594"/>
        <end position="755"/>
    </location>
</feature>
<evidence type="ECO:0000256" key="5">
    <source>
        <dbReference type="ARBA" id="ARBA00022801"/>
    </source>
</evidence>
<dbReference type="SMART" id="SM00490">
    <property type="entry name" value="HELICc"/>
    <property type="match status" value="1"/>
</dbReference>
<comment type="subcellular location">
    <subcellularLocation>
        <location evidence="1 13">Cytoplasm</location>
    </subcellularLocation>
</comment>
<evidence type="ECO:0000256" key="3">
    <source>
        <dbReference type="ARBA" id="ARBA00022741"/>
    </source>
</evidence>
<dbReference type="InterPro" id="IPR027417">
    <property type="entry name" value="P-loop_NTPase"/>
</dbReference>
<dbReference type="InterPro" id="IPR005118">
    <property type="entry name" value="TRCF_C"/>
</dbReference>
<dbReference type="SMART" id="SM01058">
    <property type="entry name" value="CarD_TRCF"/>
    <property type="match status" value="1"/>
</dbReference>
<dbReference type="Gene3D" id="3.30.2060.10">
    <property type="entry name" value="Penicillin-binding protein 1b domain"/>
    <property type="match status" value="1"/>
</dbReference>
<keyword evidence="6" id="KW-0347">Helicase</keyword>
<evidence type="ECO:0000256" key="4">
    <source>
        <dbReference type="ARBA" id="ARBA00022763"/>
    </source>
</evidence>
<keyword evidence="9 13" id="KW-0234">DNA repair</keyword>
<dbReference type="InterPro" id="IPR014001">
    <property type="entry name" value="Helicase_ATP-bd"/>
</dbReference>